<keyword evidence="2" id="KW-1185">Reference proteome</keyword>
<reference evidence="2" key="1">
    <citation type="journal article" date="2019" name="Int. J. Syst. Evol. Microbiol.">
        <title>The Global Catalogue of Microorganisms (GCM) 10K type strain sequencing project: providing services to taxonomists for standard genome sequencing and annotation.</title>
        <authorList>
            <consortium name="The Broad Institute Genomics Platform"/>
            <consortium name="The Broad Institute Genome Sequencing Center for Infectious Disease"/>
            <person name="Wu L."/>
            <person name="Ma J."/>
        </authorList>
    </citation>
    <scope>NUCLEOTIDE SEQUENCE [LARGE SCALE GENOMIC DNA]</scope>
    <source>
        <strain evidence="2">KCTC 42424</strain>
    </source>
</reference>
<sequence>MLNQNGILQHYRPLQPFFPGDIYDKHPDYGDEHFPYLNEYDFIWQPHTDQRQVPQLFVDEALSFKPDDSCRGGDEAALLTARLKGQPLRMPVISRCWGRTLVYMLRDDLLDGIEFAPVLGITRTRATLNDATGTQHNGFSALCFHKALSPARAEKRLAQVAEEQRLLLPLHLAAQNNVILIHESLLQRWLQQGACLAQTFNEQCLDLAQLARNDFYYPSAGSQDYFSLDDYQHDRNARVWEG</sequence>
<dbReference type="Proteomes" id="UP001595722">
    <property type="component" value="Unassembled WGS sequence"/>
</dbReference>
<accession>A0ABV7VSG0</accession>
<name>A0ABV7VSG0_9GAMM</name>
<protein>
    <submittedName>
        <fullName evidence="1">Uncharacterized protein</fullName>
    </submittedName>
</protein>
<organism evidence="1 2">
    <name type="scientific">Bacterioplanoides pacificum</name>
    <dbReference type="NCBI Taxonomy" id="1171596"/>
    <lineage>
        <taxon>Bacteria</taxon>
        <taxon>Pseudomonadati</taxon>
        <taxon>Pseudomonadota</taxon>
        <taxon>Gammaproteobacteria</taxon>
        <taxon>Oceanospirillales</taxon>
        <taxon>Oceanospirillaceae</taxon>
        <taxon>Bacterioplanoides</taxon>
    </lineage>
</organism>
<evidence type="ECO:0000313" key="1">
    <source>
        <dbReference type="EMBL" id="MFC3680215.1"/>
    </source>
</evidence>
<dbReference type="EMBL" id="JBHRYB010000005">
    <property type="protein sequence ID" value="MFC3680215.1"/>
    <property type="molecule type" value="Genomic_DNA"/>
</dbReference>
<proteinExistence type="predicted"/>
<gene>
    <name evidence="1" type="ORF">ACFOMG_08890</name>
</gene>
<evidence type="ECO:0000313" key="2">
    <source>
        <dbReference type="Proteomes" id="UP001595722"/>
    </source>
</evidence>
<dbReference type="RefSeq" id="WP_376866098.1">
    <property type="nucleotide sequence ID" value="NZ_JBHRYB010000005.1"/>
</dbReference>
<comment type="caution">
    <text evidence="1">The sequence shown here is derived from an EMBL/GenBank/DDBJ whole genome shotgun (WGS) entry which is preliminary data.</text>
</comment>